<dbReference type="AlphaFoldDB" id="A0A9P7YQU3"/>
<feature type="domain" description="Zn(2)-C6 fungal-type" evidence="3">
    <location>
        <begin position="12"/>
        <end position="42"/>
    </location>
</feature>
<dbReference type="PROSITE" id="PS50048">
    <property type="entry name" value="ZN2_CY6_FUNGAL_2"/>
    <property type="match status" value="1"/>
</dbReference>
<keyword evidence="5" id="KW-1185">Reference proteome</keyword>
<organism evidence="4 5">
    <name type="scientific">Amylocarpus encephaloides</name>
    <dbReference type="NCBI Taxonomy" id="45428"/>
    <lineage>
        <taxon>Eukaryota</taxon>
        <taxon>Fungi</taxon>
        <taxon>Dikarya</taxon>
        <taxon>Ascomycota</taxon>
        <taxon>Pezizomycotina</taxon>
        <taxon>Leotiomycetes</taxon>
        <taxon>Helotiales</taxon>
        <taxon>Helotiales incertae sedis</taxon>
        <taxon>Amylocarpus</taxon>
    </lineage>
</organism>
<dbReference type="PANTHER" id="PTHR47784:SF4">
    <property type="entry name" value="ZN(II)2CYS6 TRANSCRIPTION FACTOR (EUROFUNG)"/>
    <property type="match status" value="1"/>
</dbReference>
<feature type="compositionally biased region" description="Low complexity" evidence="2">
    <location>
        <begin position="65"/>
        <end position="80"/>
    </location>
</feature>
<name>A0A9P7YQU3_9HELO</name>
<accession>A0A9P7YQU3</accession>
<dbReference type="CDD" id="cd00067">
    <property type="entry name" value="GAL4"/>
    <property type="match status" value="1"/>
</dbReference>
<evidence type="ECO:0000313" key="5">
    <source>
        <dbReference type="Proteomes" id="UP000824998"/>
    </source>
</evidence>
<dbReference type="Proteomes" id="UP000824998">
    <property type="component" value="Unassembled WGS sequence"/>
</dbReference>
<sequence length="405" mass="45118">MLRKSHKKSRKGCQACKISHKKCDETHPSCLQCTTTKTQCIYSTTTRKAIKDNFVPYTPSDESRSSNPSIAASSPQSLTLPPTPPRAEPYVNILHLELFQNAMSGAMTFGTEGGMTDEYISVVHKYTFAYPYLMTSALAFSALHLSITRPQNAPIYLTESRILQSQALTLFNASVPTFTQFPPTHSTLPQKETQAPDTINLIPTFLFSSLLGLHFFTTTFSTPHQNLDAFLDALVQSINLLRGVHVLIGDSWESIKTSDIAPLLQTDDAPIDRNDEVTRAFEDLLKKFTASAVLSASDLEAYTQAVTRLIWVYNSQPQTNIFDGPPNARTVVAWPITLSAAYTRLLDARKPEALVVMAYFSILLHSRRSFWAVGEGGRFLLSAIHEHMGPDWVEWLDTPKRMVLG</sequence>
<dbReference type="PANTHER" id="PTHR47784">
    <property type="entry name" value="STEROL UPTAKE CONTROL PROTEIN 2"/>
    <property type="match status" value="1"/>
</dbReference>
<dbReference type="InterPro" id="IPR036864">
    <property type="entry name" value="Zn2-C6_fun-type_DNA-bd_sf"/>
</dbReference>
<reference evidence="4" key="1">
    <citation type="journal article" date="2021" name="IMA Fungus">
        <title>Genomic characterization of three marine fungi, including Emericellopsis atlantica sp. nov. with signatures of a generalist lifestyle and marine biomass degradation.</title>
        <authorList>
            <person name="Hagestad O.C."/>
            <person name="Hou L."/>
            <person name="Andersen J.H."/>
            <person name="Hansen E.H."/>
            <person name="Altermark B."/>
            <person name="Li C."/>
            <person name="Kuhnert E."/>
            <person name="Cox R.J."/>
            <person name="Crous P.W."/>
            <person name="Spatafora J.W."/>
            <person name="Lail K."/>
            <person name="Amirebrahimi M."/>
            <person name="Lipzen A."/>
            <person name="Pangilinan J."/>
            <person name="Andreopoulos W."/>
            <person name="Hayes R.D."/>
            <person name="Ng V."/>
            <person name="Grigoriev I.V."/>
            <person name="Jackson S.A."/>
            <person name="Sutton T.D.S."/>
            <person name="Dobson A.D.W."/>
            <person name="Rama T."/>
        </authorList>
    </citation>
    <scope>NUCLEOTIDE SEQUENCE</scope>
    <source>
        <strain evidence="4">TRa018bII</strain>
    </source>
</reference>
<proteinExistence type="predicted"/>
<dbReference type="OrthoDB" id="4937900at2759"/>
<evidence type="ECO:0000256" key="2">
    <source>
        <dbReference type="SAM" id="MobiDB-lite"/>
    </source>
</evidence>
<dbReference type="Gene3D" id="4.10.240.10">
    <property type="entry name" value="Zn(2)-C6 fungal-type DNA-binding domain"/>
    <property type="match status" value="1"/>
</dbReference>
<dbReference type="InterPro" id="IPR053157">
    <property type="entry name" value="Sterol_Uptake_Regulator"/>
</dbReference>
<dbReference type="GO" id="GO:0001228">
    <property type="term" value="F:DNA-binding transcription activator activity, RNA polymerase II-specific"/>
    <property type="evidence" value="ECO:0007669"/>
    <property type="project" value="TreeGrafter"/>
</dbReference>
<gene>
    <name evidence="4" type="ORF">BJ875DRAFT_502340</name>
</gene>
<protein>
    <recommendedName>
        <fullName evidence="3">Zn(2)-C6 fungal-type domain-containing protein</fullName>
    </recommendedName>
</protein>
<dbReference type="GO" id="GO:0008270">
    <property type="term" value="F:zinc ion binding"/>
    <property type="evidence" value="ECO:0007669"/>
    <property type="project" value="InterPro"/>
</dbReference>
<dbReference type="SUPFAM" id="SSF57701">
    <property type="entry name" value="Zn2/Cys6 DNA-binding domain"/>
    <property type="match status" value="1"/>
</dbReference>
<comment type="caution">
    <text evidence="4">The sequence shown here is derived from an EMBL/GenBank/DDBJ whole genome shotgun (WGS) entry which is preliminary data.</text>
</comment>
<evidence type="ECO:0000256" key="1">
    <source>
        <dbReference type="ARBA" id="ARBA00023242"/>
    </source>
</evidence>
<evidence type="ECO:0000313" key="4">
    <source>
        <dbReference type="EMBL" id="KAG9237971.1"/>
    </source>
</evidence>
<feature type="region of interest" description="Disordered" evidence="2">
    <location>
        <begin position="53"/>
        <end position="84"/>
    </location>
</feature>
<dbReference type="SMART" id="SM00066">
    <property type="entry name" value="GAL4"/>
    <property type="match status" value="1"/>
</dbReference>
<dbReference type="EMBL" id="MU251377">
    <property type="protein sequence ID" value="KAG9237971.1"/>
    <property type="molecule type" value="Genomic_DNA"/>
</dbReference>
<dbReference type="Pfam" id="PF00172">
    <property type="entry name" value="Zn_clus"/>
    <property type="match status" value="1"/>
</dbReference>
<keyword evidence="1" id="KW-0539">Nucleus</keyword>
<evidence type="ECO:0000259" key="3">
    <source>
        <dbReference type="PROSITE" id="PS50048"/>
    </source>
</evidence>
<dbReference type="InterPro" id="IPR001138">
    <property type="entry name" value="Zn2Cys6_DnaBD"/>
</dbReference>
<dbReference type="PROSITE" id="PS00463">
    <property type="entry name" value="ZN2_CY6_FUNGAL_1"/>
    <property type="match status" value="1"/>
</dbReference>